<comment type="caution">
    <text evidence="2">The sequence shown here is derived from an EMBL/GenBank/DDBJ whole genome shotgun (WGS) entry which is preliminary data.</text>
</comment>
<organism evidence="2 3">
    <name type="scientific">Folsomia candida</name>
    <name type="common">Springtail</name>
    <dbReference type="NCBI Taxonomy" id="158441"/>
    <lineage>
        <taxon>Eukaryota</taxon>
        <taxon>Metazoa</taxon>
        <taxon>Ecdysozoa</taxon>
        <taxon>Arthropoda</taxon>
        <taxon>Hexapoda</taxon>
        <taxon>Collembola</taxon>
        <taxon>Entomobryomorpha</taxon>
        <taxon>Isotomoidea</taxon>
        <taxon>Isotomidae</taxon>
        <taxon>Proisotominae</taxon>
        <taxon>Folsomia</taxon>
    </lineage>
</organism>
<proteinExistence type="predicted"/>
<dbReference type="OMA" id="INDFFAC"/>
<evidence type="ECO:0000313" key="3">
    <source>
        <dbReference type="Proteomes" id="UP000198287"/>
    </source>
</evidence>
<gene>
    <name evidence="2" type="ORF">Fcan01_00090</name>
</gene>
<evidence type="ECO:0000313" key="2">
    <source>
        <dbReference type="EMBL" id="OXA64486.1"/>
    </source>
</evidence>
<keyword evidence="1" id="KW-0732">Signal</keyword>
<evidence type="ECO:0000256" key="1">
    <source>
        <dbReference type="SAM" id="SignalP"/>
    </source>
</evidence>
<name>A0A226F6J3_FOLCA</name>
<sequence length="128" mass="13738">MKAFSVILLTFGLIAASSAAIGSDLVSTLRIVKSLCYCPGDHSDPIAARFFGCYDQLAAADKQKFVSCQQSIFGTPLDTKVHVDVACRNPLRLPSYASCLKTAFGNDAQMDAAILTINKCQAAIFNLR</sequence>
<dbReference type="Proteomes" id="UP000198287">
    <property type="component" value="Unassembled WGS sequence"/>
</dbReference>
<dbReference type="EMBL" id="LNIX01000001">
    <property type="protein sequence ID" value="OXA64486.1"/>
    <property type="molecule type" value="Genomic_DNA"/>
</dbReference>
<keyword evidence="3" id="KW-1185">Reference proteome</keyword>
<feature type="chain" id="PRO_5012827445" evidence="1">
    <location>
        <begin position="20"/>
        <end position="128"/>
    </location>
</feature>
<accession>A0A226F6J3</accession>
<reference evidence="2 3" key="1">
    <citation type="submission" date="2015-12" db="EMBL/GenBank/DDBJ databases">
        <title>The genome of Folsomia candida.</title>
        <authorList>
            <person name="Faddeeva A."/>
            <person name="Derks M.F."/>
            <person name="Anvar Y."/>
            <person name="Smit S."/>
            <person name="Van Straalen N."/>
            <person name="Roelofs D."/>
        </authorList>
    </citation>
    <scope>NUCLEOTIDE SEQUENCE [LARGE SCALE GENOMIC DNA]</scope>
    <source>
        <strain evidence="2 3">VU population</strain>
        <tissue evidence="2">Whole body</tissue>
    </source>
</reference>
<feature type="signal peptide" evidence="1">
    <location>
        <begin position="1"/>
        <end position="19"/>
    </location>
</feature>
<protein>
    <submittedName>
        <fullName evidence="2">Uncharacterized protein</fullName>
    </submittedName>
</protein>
<dbReference type="AlphaFoldDB" id="A0A226F6J3"/>